<name>A0A7S3NP52_9STRA</name>
<feature type="chain" id="PRO_5031320073" description="MEKHLA domain-containing protein" evidence="1">
    <location>
        <begin position="24"/>
        <end position="212"/>
    </location>
</feature>
<keyword evidence="1" id="KW-0732">Signal</keyword>
<evidence type="ECO:0000259" key="2">
    <source>
        <dbReference type="Pfam" id="PF08670"/>
    </source>
</evidence>
<dbReference type="AlphaFoldDB" id="A0A7S3NP52"/>
<organism evidence="3">
    <name type="scientific">Aureoumbra lagunensis</name>
    <dbReference type="NCBI Taxonomy" id="44058"/>
    <lineage>
        <taxon>Eukaryota</taxon>
        <taxon>Sar</taxon>
        <taxon>Stramenopiles</taxon>
        <taxon>Ochrophyta</taxon>
        <taxon>Pelagophyceae</taxon>
        <taxon>Pelagomonadales</taxon>
        <taxon>Aureoumbra</taxon>
    </lineage>
</organism>
<dbReference type="Pfam" id="PF08670">
    <property type="entry name" value="MEKHLA"/>
    <property type="match status" value="1"/>
</dbReference>
<dbReference type="EMBL" id="HBIJ01016307">
    <property type="protein sequence ID" value="CAE0370105.1"/>
    <property type="molecule type" value="Transcribed_RNA"/>
</dbReference>
<feature type="signal peptide" evidence="1">
    <location>
        <begin position="1"/>
        <end position="23"/>
    </location>
</feature>
<reference evidence="3" key="1">
    <citation type="submission" date="2021-01" db="EMBL/GenBank/DDBJ databases">
        <authorList>
            <person name="Corre E."/>
            <person name="Pelletier E."/>
            <person name="Niang G."/>
            <person name="Scheremetjew M."/>
            <person name="Finn R."/>
            <person name="Kale V."/>
            <person name="Holt S."/>
            <person name="Cochrane G."/>
            <person name="Meng A."/>
            <person name="Brown T."/>
            <person name="Cohen L."/>
        </authorList>
    </citation>
    <scope>NUCLEOTIDE SEQUENCE</scope>
    <source>
        <strain evidence="3">CCMP1510</strain>
    </source>
</reference>
<gene>
    <name evidence="3" type="ORF">ALAG00032_LOCUS10869</name>
</gene>
<dbReference type="InterPro" id="IPR013978">
    <property type="entry name" value="MEKHLA"/>
</dbReference>
<sequence>MTSTKRLYYILVLLIGSSSSSVGAQFGGRRGCCVKADTYLNTLSASQEAIDSVSTGRPAPPCAQNEWHREWIANLDSSLERLSGRRLVRSLTECQALAENERLVCVSHDTTESGPIFNYATRAALDLWEMDWDEFVSTPSRQSAQEDAREERARLLDTVSRQGYIDNYSGIRISKSGRRFKISNVLVWNVDDTQGNRLGQAALFDRFQVKYL</sequence>
<evidence type="ECO:0000313" key="3">
    <source>
        <dbReference type="EMBL" id="CAE0370105.1"/>
    </source>
</evidence>
<feature type="domain" description="MEKHLA" evidence="2">
    <location>
        <begin position="70"/>
        <end position="208"/>
    </location>
</feature>
<proteinExistence type="predicted"/>
<protein>
    <recommendedName>
        <fullName evidence="2">MEKHLA domain-containing protein</fullName>
    </recommendedName>
</protein>
<evidence type="ECO:0000256" key="1">
    <source>
        <dbReference type="SAM" id="SignalP"/>
    </source>
</evidence>
<accession>A0A7S3NP52</accession>